<dbReference type="InterPro" id="IPR010982">
    <property type="entry name" value="Lambda_DNA-bd_dom_sf"/>
</dbReference>
<sequence>MSENEIIDSGVPLPRLASVQSGSPYTLLVRWADGPRAGKEDYVDVKPIIFSYKVYKPLREENLFLTSHIAEDGDAVAWDGNDDLMMSADTIHALAEQIMKPKDFVAFLARTNLTQEAAAAQLGRSRRQIATYATTGPIPRIVAWACFGFEEYRRARTMAQTLENSEKPDSNRAA</sequence>
<protein>
    <submittedName>
        <fullName evidence="1">DUF2442 domain-containing protein</fullName>
    </submittedName>
</protein>
<dbReference type="Gene3D" id="3.30.2020.10">
    <property type="entry name" value="NE0471-like N-terminal domain"/>
    <property type="match status" value="1"/>
</dbReference>
<dbReference type="InterPro" id="IPR036782">
    <property type="entry name" value="NE0471-like_N"/>
</dbReference>
<dbReference type="Gene3D" id="1.10.260.40">
    <property type="entry name" value="lambda repressor-like DNA-binding domains"/>
    <property type="match status" value="1"/>
</dbReference>
<comment type="caution">
    <text evidence="1">The sequence shown here is derived from an EMBL/GenBank/DDBJ whole genome shotgun (WGS) entry which is preliminary data.</text>
</comment>
<reference evidence="1 2" key="1">
    <citation type="submission" date="2019-12" db="EMBL/GenBank/DDBJ databases">
        <title>Draft genome sequences Bradyrhizobium cajani AMBPC1010, Bradyrhizobium pachyrhizi AMBPC1040 and Bradyrhizobium yuanmingense ALSPC3051, three plant growth promoting strains isolated from nodules of Cajanus cajan L. in Dominican Republic.</title>
        <authorList>
            <person name="Flores-Felix J.D."/>
            <person name="Araujo J."/>
            <person name="Diaz-Alcantara C."/>
            <person name="Gonzalez-Andres F."/>
            <person name="Velazquez E."/>
        </authorList>
    </citation>
    <scope>NUCLEOTIDE SEQUENCE [LARGE SCALE GENOMIC DNA]</scope>
    <source>
        <strain evidence="1 2">1040</strain>
    </source>
</reference>
<evidence type="ECO:0000313" key="2">
    <source>
        <dbReference type="Proteomes" id="UP000436468"/>
    </source>
</evidence>
<keyword evidence="2" id="KW-1185">Reference proteome</keyword>
<name>A0A844T267_9BRAD</name>
<proteinExistence type="predicted"/>
<dbReference type="AlphaFoldDB" id="A0A844T267"/>
<gene>
    <name evidence="1" type="ORF">GPL21_27020</name>
</gene>
<evidence type="ECO:0000313" key="1">
    <source>
        <dbReference type="EMBL" id="MVT68750.1"/>
    </source>
</evidence>
<dbReference type="EMBL" id="WQNF01000023">
    <property type="protein sequence ID" value="MVT68750.1"/>
    <property type="molecule type" value="Genomic_DNA"/>
</dbReference>
<organism evidence="1 2">
    <name type="scientific">Bradyrhizobium pachyrhizi</name>
    <dbReference type="NCBI Taxonomy" id="280333"/>
    <lineage>
        <taxon>Bacteria</taxon>
        <taxon>Pseudomonadati</taxon>
        <taxon>Pseudomonadota</taxon>
        <taxon>Alphaproteobacteria</taxon>
        <taxon>Hyphomicrobiales</taxon>
        <taxon>Nitrobacteraceae</taxon>
        <taxon>Bradyrhizobium</taxon>
    </lineage>
</organism>
<dbReference type="SUPFAM" id="SSF143880">
    <property type="entry name" value="NE0471 N-terminal domain-like"/>
    <property type="match status" value="1"/>
</dbReference>
<dbReference type="GO" id="GO:0003677">
    <property type="term" value="F:DNA binding"/>
    <property type="evidence" value="ECO:0007669"/>
    <property type="project" value="InterPro"/>
</dbReference>
<dbReference type="RefSeq" id="WP_157347064.1">
    <property type="nucleotide sequence ID" value="NZ_WQNF01000023.1"/>
</dbReference>
<accession>A0A844T267</accession>
<dbReference type="Proteomes" id="UP000436468">
    <property type="component" value="Unassembled WGS sequence"/>
</dbReference>
<dbReference type="SUPFAM" id="SSF47413">
    <property type="entry name" value="lambda repressor-like DNA-binding domains"/>
    <property type="match status" value="1"/>
</dbReference>